<dbReference type="Gene3D" id="1.25.40.20">
    <property type="entry name" value="Ankyrin repeat-containing domain"/>
    <property type="match status" value="2"/>
</dbReference>
<dbReference type="PRINTS" id="PR01415">
    <property type="entry name" value="ANKYRIN"/>
</dbReference>
<dbReference type="InterPro" id="IPR036770">
    <property type="entry name" value="Ankyrin_rpt-contain_sf"/>
</dbReference>
<feature type="repeat" description="ANK" evidence="3">
    <location>
        <begin position="21"/>
        <end position="53"/>
    </location>
</feature>
<dbReference type="SUPFAM" id="SSF48403">
    <property type="entry name" value="Ankyrin repeat"/>
    <property type="match status" value="1"/>
</dbReference>
<reference evidence="4 5" key="1">
    <citation type="submission" date="2020-02" db="EMBL/GenBank/DDBJ databases">
        <authorList>
            <person name="Ferguson B K."/>
        </authorList>
    </citation>
    <scope>NUCLEOTIDE SEQUENCE [LARGE SCALE GENOMIC DNA]</scope>
</reference>
<keyword evidence="5" id="KW-1185">Reference proteome</keyword>
<dbReference type="Pfam" id="PF12796">
    <property type="entry name" value="Ank_2"/>
    <property type="match status" value="2"/>
</dbReference>
<dbReference type="PANTHER" id="PTHR24178">
    <property type="entry name" value="MOLTING PROTEIN MLT-4"/>
    <property type="match status" value="1"/>
</dbReference>
<gene>
    <name evidence="4" type="ORF">TBRA_LOCUS4018</name>
</gene>
<name>A0A6H5IA89_9HYME</name>
<dbReference type="Pfam" id="PF00023">
    <property type="entry name" value="Ank"/>
    <property type="match status" value="1"/>
</dbReference>
<keyword evidence="1" id="KW-0677">Repeat</keyword>
<feature type="repeat" description="ANK" evidence="3">
    <location>
        <begin position="243"/>
        <end position="271"/>
    </location>
</feature>
<feature type="repeat" description="ANK" evidence="3">
    <location>
        <begin position="95"/>
        <end position="127"/>
    </location>
</feature>
<evidence type="ECO:0000313" key="4">
    <source>
        <dbReference type="EMBL" id="CAB0032067.1"/>
    </source>
</evidence>
<protein>
    <submittedName>
        <fullName evidence="4">Uncharacterized protein</fullName>
    </submittedName>
</protein>
<feature type="repeat" description="ANK" evidence="3">
    <location>
        <begin position="167"/>
        <end position="199"/>
    </location>
</feature>
<evidence type="ECO:0000313" key="5">
    <source>
        <dbReference type="Proteomes" id="UP000479190"/>
    </source>
</evidence>
<evidence type="ECO:0000256" key="3">
    <source>
        <dbReference type="PROSITE-ProRule" id="PRU00023"/>
    </source>
</evidence>
<sequence length="363" mass="40962">MLFQFGYARHQQLVIDARNCSSLTPLHYALLRDNVRVSELLLRRGADPNSTDDKESAALHFICMSECGDDTTLRILFDVCDERKLLVGLDAQDFRGNTALHLALMRGHREKAELLLRRGCNPHLINSEGSTALHIISKISDNDIAELFFEICFDNNQIVQVNALDGFGLAPIHYAFELHNTSIADLLVRNGADLNLRDWTGRTPLHIVCQVDSNVIGESLARAFFEISEDHNQTVQIDAQDNEGLTPLQWAVARFLSDAVALLLDHGADLSSFVFPEEKHFHDAFDRSLDTSDVELTFHVALNVCSIIDSLEGKGYNLNNGDVKTIMINLSRYGFFQTSMESKNKEYKQCRERLDKLFESCRT</sequence>
<proteinExistence type="predicted"/>
<dbReference type="Proteomes" id="UP000479190">
    <property type="component" value="Unassembled WGS sequence"/>
</dbReference>
<accession>A0A6H5IA89</accession>
<dbReference type="InterPro" id="IPR002110">
    <property type="entry name" value="Ankyrin_rpt"/>
</dbReference>
<organism evidence="4 5">
    <name type="scientific">Trichogramma brassicae</name>
    <dbReference type="NCBI Taxonomy" id="86971"/>
    <lineage>
        <taxon>Eukaryota</taxon>
        <taxon>Metazoa</taxon>
        <taxon>Ecdysozoa</taxon>
        <taxon>Arthropoda</taxon>
        <taxon>Hexapoda</taxon>
        <taxon>Insecta</taxon>
        <taxon>Pterygota</taxon>
        <taxon>Neoptera</taxon>
        <taxon>Endopterygota</taxon>
        <taxon>Hymenoptera</taxon>
        <taxon>Apocrita</taxon>
        <taxon>Proctotrupomorpha</taxon>
        <taxon>Chalcidoidea</taxon>
        <taxon>Trichogrammatidae</taxon>
        <taxon>Trichogramma</taxon>
    </lineage>
</organism>
<dbReference type="EMBL" id="CADCXV010000663">
    <property type="protein sequence ID" value="CAB0032067.1"/>
    <property type="molecule type" value="Genomic_DNA"/>
</dbReference>
<dbReference type="PROSITE" id="PS50088">
    <property type="entry name" value="ANK_REPEAT"/>
    <property type="match status" value="4"/>
</dbReference>
<evidence type="ECO:0000256" key="1">
    <source>
        <dbReference type="ARBA" id="ARBA00022737"/>
    </source>
</evidence>
<dbReference type="PROSITE" id="PS50297">
    <property type="entry name" value="ANK_REP_REGION"/>
    <property type="match status" value="4"/>
</dbReference>
<dbReference type="OrthoDB" id="8197096at2759"/>
<keyword evidence="2 3" id="KW-0040">ANK repeat</keyword>
<evidence type="ECO:0000256" key="2">
    <source>
        <dbReference type="ARBA" id="ARBA00023043"/>
    </source>
</evidence>
<dbReference type="AlphaFoldDB" id="A0A6H5IA89"/>
<dbReference type="PANTHER" id="PTHR24178:SF41">
    <property type="entry name" value="ANKYRIN-2 ISOFORM X1"/>
    <property type="match status" value="1"/>
</dbReference>
<dbReference type="SMART" id="SM00248">
    <property type="entry name" value="ANK"/>
    <property type="match status" value="6"/>
</dbReference>